<feature type="transmembrane region" description="Helical" evidence="1">
    <location>
        <begin position="23"/>
        <end position="43"/>
    </location>
</feature>
<protein>
    <submittedName>
        <fullName evidence="3">Macro domain-containing protein</fullName>
    </submittedName>
</protein>
<keyword evidence="1" id="KW-0472">Membrane</keyword>
<evidence type="ECO:0000313" key="3">
    <source>
        <dbReference type="EMBL" id="MFC0525762.1"/>
    </source>
</evidence>
<accession>A0ABV6LTM4</accession>
<evidence type="ECO:0000259" key="2">
    <source>
        <dbReference type="Pfam" id="PF20016"/>
    </source>
</evidence>
<proteinExistence type="predicted"/>
<evidence type="ECO:0000313" key="4">
    <source>
        <dbReference type="Proteomes" id="UP001589836"/>
    </source>
</evidence>
<sequence>MLSVAGVLFSLFSVIIDVPDKAKIYAGVGILIFLICTYLLMWVRANKLINVELTVDNSKVNIKVGDLFEEQGFKVIAFNEYFDTIVDNKVISENTLNGIYLNNYVSDIEELNARMEVDRSLEEKMKNTNESRTHGKKHRYRLGTIFQDNDYLLTALSKFDNDNRAYLHMNDYINFLLNFWNEIDIVYAGNSVTIPLMGSGITRFKEYNHITDQELLELLLWSFKISRIKFTYPAKVTIIIHEGKKDKINFYKLKEVI</sequence>
<dbReference type="Proteomes" id="UP001589836">
    <property type="component" value="Unassembled WGS sequence"/>
</dbReference>
<reference evidence="3 4" key="1">
    <citation type="submission" date="2024-09" db="EMBL/GenBank/DDBJ databases">
        <authorList>
            <person name="Sun Q."/>
            <person name="Mori K."/>
        </authorList>
    </citation>
    <scope>NUCLEOTIDE SEQUENCE [LARGE SCALE GENOMIC DNA]</scope>
    <source>
        <strain evidence="3 4">NCAIM B.02529</strain>
    </source>
</reference>
<organism evidence="3 4">
    <name type="scientific">Pontibacillus salicampi</name>
    <dbReference type="NCBI Taxonomy" id="1449801"/>
    <lineage>
        <taxon>Bacteria</taxon>
        <taxon>Bacillati</taxon>
        <taxon>Bacillota</taxon>
        <taxon>Bacilli</taxon>
        <taxon>Bacillales</taxon>
        <taxon>Bacillaceae</taxon>
        <taxon>Pontibacillus</taxon>
    </lineage>
</organism>
<feature type="domain" description="Thoeris protein ThsA Macro" evidence="2">
    <location>
        <begin position="60"/>
        <end position="241"/>
    </location>
</feature>
<dbReference type="EMBL" id="JBHLTP010000022">
    <property type="protein sequence ID" value="MFC0525762.1"/>
    <property type="molecule type" value="Genomic_DNA"/>
</dbReference>
<comment type="caution">
    <text evidence="3">The sequence shown here is derived from an EMBL/GenBank/DDBJ whole genome shotgun (WGS) entry which is preliminary data.</text>
</comment>
<keyword evidence="1" id="KW-0812">Transmembrane</keyword>
<evidence type="ECO:0000256" key="1">
    <source>
        <dbReference type="SAM" id="Phobius"/>
    </source>
</evidence>
<keyword evidence="4" id="KW-1185">Reference proteome</keyword>
<gene>
    <name evidence="3" type="ORF">ACFFGV_19470</name>
</gene>
<dbReference type="InterPro" id="IPR045535">
    <property type="entry name" value="ThsA_Macro"/>
</dbReference>
<name>A0ABV6LTM4_9BACI</name>
<dbReference type="Pfam" id="PF20016">
    <property type="entry name" value="ThsA_Macro"/>
    <property type="match status" value="1"/>
</dbReference>
<keyword evidence="1" id="KW-1133">Transmembrane helix</keyword>